<comment type="caution">
    <text evidence="4">The sequence shown here is derived from an EMBL/GenBank/DDBJ whole genome shotgun (WGS) entry which is preliminary data.</text>
</comment>
<protein>
    <recommendedName>
        <fullName evidence="3">PRONE domain-containing protein</fullName>
    </recommendedName>
</protein>
<keyword evidence="5" id="KW-1185">Reference proteome</keyword>
<dbReference type="InterPro" id="IPR005512">
    <property type="entry name" value="PRONE_dom"/>
</dbReference>
<dbReference type="Pfam" id="PF03759">
    <property type="entry name" value="PRONE"/>
    <property type="match status" value="1"/>
</dbReference>
<sequence length="240" mass="26621">MTPKARADIHINLPALKKLDSMLIETLDSMVDTEFGYVEGGSRGEGRSRTPRQSRRWWLPSPQVPATGLSDTAKNKLLNQGRVVHQVFKAARTIKESVLLEMPVPTIIKDALPKSGKASLGEELSKVLTAESSSAEEMLNSLNLKSEHNALEVINRLEAAVFSWKERIIEQESAQDRYPTFPKLFLMPQKSSMARMLGIQSWKHILDMTKGSPIAATPSRARVWCIGREACVSVSPTNSP</sequence>
<dbReference type="PROSITE" id="PS51334">
    <property type="entry name" value="PRONE"/>
    <property type="match status" value="1"/>
</dbReference>
<name>A0AAW1WW23_RUBAR</name>
<dbReference type="Proteomes" id="UP001457282">
    <property type="component" value="Unassembled WGS sequence"/>
</dbReference>
<evidence type="ECO:0000256" key="1">
    <source>
        <dbReference type="ARBA" id="ARBA00022658"/>
    </source>
</evidence>
<dbReference type="EMBL" id="JBEDUW010000005">
    <property type="protein sequence ID" value="KAK9928324.1"/>
    <property type="molecule type" value="Genomic_DNA"/>
</dbReference>
<dbReference type="Gene3D" id="1.20.58.2010">
    <property type="entry name" value="PRONE domain, subdomain 1"/>
    <property type="match status" value="1"/>
</dbReference>
<evidence type="ECO:0000259" key="3">
    <source>
        <dbReference type="PROSITE" id="PS51334"/>
    </source>
</evidence>
<organism evidence="4 5">
    <name type="scientific">Rubus argutus</name>
    <name type="common">Southern blackberry</name>
    <dbReference type="NCBI Taxonomy" id="59490"/>
    <lineage>
        <taxon>Eukaryota</taxon>
        <taxon>Viridiplantae</taxon>
        <taxon>Streptophyta</taxon>
        <taxon>Embryophyta</taxon>
        <taxon>Tracheophyta</taxon>
        <taxon>Spermatophyta</taxon>
        <taxon>Magnoliopsida</taxon>
        <taxon>eudicotyledons</taxon>
        <taxon>Gunneridae</taxon>
        <taxon>Pentapetalae</taxon>
        <taxon>rosids</taxon>
        <taxon>fabids</taxon>
        <taxon>Rosales</taxon>
        <taxon>Rosaceae</taxon>
        <taxon>Rosoideae</taxon>
        <taxon>Rosoideae incertae sedis</taxon>
        <taxon>Rubus</taxon>
    </lineage>
</organism>
<proteinExistence type="predicted"/>
<feature type="domain" description="PRONE" evidence="3">
    <location>
        <begin position="1"/>
        <end position="240"/>
    </location>
</feature>
<dbReference type="PANTHER" id="PTHR33101:SF2">
    <property type="entry name" value="ROP GUANINE NUCLEOTIDE EXCHANGE FACTOR 14"/>
    <property type="match status" value="1"/>
</dbReference>
<evidence type="ECO:0000313" key="4">
    <source>
        <dbReference type="EMBL" id="KAK9928324.1"/>
    </source>
</evidence>
<keyword evidence="1 2" id="KW-0344">Guanine-nucleotide releasing factor</keyword>
<evidence type="ECO:0000256" key="2">
    <source>
        <dbReference type="PROSITE-ProRule" id="PRU00663"/>
    </source>
</evidence>
<accession>A0AAW1WW23</accession>
<evidence type="ECO:0000313" key="5">
    <source>
        <dbReference type="Proteomes" id="UP001457282"/>
    </source>
</evidence>
<dbReference type="InterPro" id="IPR038937">
    <property type="entry name" value="RopGEF"/>
</dbReference>
<dbReference type="GO" id="GO:0005085">
    <property type="term" value="F:guanyl-nucleotide exchange factor activity"/>
    <property type="evidence" value="ECO:0007669"/>
    <property type="project" value="UniProtKB-UniRule"/>
</dbReference>
<reference evidence="4 5" key="1">
    <citation type="journal article" date="2023" name="G3 (Bethesda)">
        <title>A chromosome-length genome assembly and annotation of blackberry (Rubus argutus, cv. 'Hillquist').</title>
        <authorList>
            <person name="Bruna T."/>
            <person name="Aryal R."/>
            <person name="Dudchenko O."/>
            <person name="Sargent D.J."/>
            <person name="Mead D."/>
            <person name="Buti M."/>
            <person name="Cavallini A."/>
            <person name="Hytonen T."/>
            <person name="Andres J."/>
            <person name="Pham M."/>
            <person name="Weisz D."/>
            <person name="Mascagni F."/>
            <person name="Usai G."/>
            <person name="Natali L."/>
            <person name="Bassil N."/>
            <person name="Fernandez G.E."/>
            <person name="Lomsadze A."/>
            <person name="Armour M."/>
            <person name="Olukolu B."/>
            <person name="Poorten T."/>
            <person name="Britton C."/>
            <person name="Davik J."/>
            <person name="Ashrafi H."/>
            <person name="Aiden E.L."/>
            <person name="Borodovsky M."/>
            <person name="Worthington M."/>
        </authorList>
    </citation>
    <scope>NUCLEOTIDE SEQUENCE [LARGE SCALE GENOMIC DNA]</scope>
    <source>
        <strain evidence="4">PI 553951</strain>
    </source>
</reference>
<dbReference type="AlphaFoldDB" id="A0AAW1WW23"/>
<dbReference type="PANTHER" id="PTHR33101">
    <property type="entry name" value="ROP GUANINE NUCLEOTIDE EXCHANGE FACTOR 1"/>
    <property type="match status" value="1"/>
</dbReference>
<gene>
    <name evidence="4" type="ORF">M0R45_025467</name>
</gene>